<dbReference type="Gene3D" id="3.40.109.10">
    <property type="entry name" value="NADH Oxidase"/>
    <property type="match status" value="1"/>
</dbReference>
<evidence type="ECO:0000313" key="2">
    <source>
        <dbReference type="EMBL" id="GAF44721.1"/>
    </source>
</evidence>
<evidence type="ECO:0000259" key="1">
    <source>
        <dbReference type="Pfam" id="PF00881"/>
    </source>
</evidence>
<dbReference type="InterPro" id="IPR029479">
    <property type="entry name" value="Nitroreductase"/>
</dbReference>
<dbReference type="Proteomes" id="UP000019491">
    <property type="component" value="Unassembled WGS sequence"/>
</dbReference>
<dbReference type="EMBL" id="BAWF01000014">
    <property type="protein sequence ID" value="GAF44721.1"/>
    <property type="molecule type" value="Genomic_DNA"/>
</dbReference>
<reference evidence="2 3" key="1">
    <citation type="submission" date="2014-02" db="EMBL/GenBank/DDBJ databases">
        <title>Whole genome shotgun sequence of Rhodococcus wratislaviensis NBRC 100605.</title>
        <authorList>
            <person name="Hosoyama A."/>
            <person name="Tsuchikane K."/>
            <person name="Yoshida I."/>
            <person name="Ohji S."/>
            <person name="Ichikawa N."/>
            <person name="Yamazoe A."/>
            <person name="Fujita N."/>
        </authorList>
    </citation>
    <scope>NUCLEOTIDE SEQUENCE [LARGE SCALE GENOMIC DNA]</scope>
    <source>
        <strain evidence="2 3">NBRC 100605</strain>
    </source>
</reference>
<dbReference type="Pfam" id="PF00881">
    <property type="entry name" value="Nitroreductase"/>
    <property type="match status" value="1"/>
</dbReference>
<sequence>MAPGPSFDEVLTTTRAVRRRLDLDRAVDLETVRECLRIAVQAPTGGSIERWRWLTQSSGS</sequence>
<keyword evidence="3" id="KW-1185">Reference proteome</keyword>
<dbReference type="AlphaFoldDB" id="X0Q2Y0"/>
<comment type="caution">
    <text evidence="2">The sequence shown here is derived from an EMBL/GenBank/DDBJ whole genome shotgun (WGS) entry which is preliminary data.</text>
</comment>
<dbReference type="SUPFAM" id="SSF55469">
    <property type="entry name" value="FMN-dependent nitroreductase-like"/>
    <property type="match status" value="1"/>
</dbReference>
<gene>
    <name evidence="2" type="ORF">RW1_014_01840</name>
</gene>
<accession>X0Q2Y0</accession>
<dbReference type="InterPro" id="IPR000415">
    <property type="entry name" value="Nitroreductase-like"/>
</dbReference>
<name>X0Q2Y0_RHOWR</name>
<organism evidence="2 3">
    <name type="scientific">Rhodococcus wratislaviensis NBRC 100605</name>
    <dbReference type="NCBI Taxonomy" id="1219028"/>
    <lineage>
        <taxon>Bacteria</taxon>
        <taxon>Bacillati</taxon>
        <taxon>Actinomycetota</taxon>
        <taxon>Actinomycetes</taxon>
        <taxon>Mycobacteriales</taxon>
        <taxon>Nocardiaceae</taxon>
        <taxon>Rhodococcus</taxon>
    </lineage>
</organism>
<dbReference type="GO" id="GO:0016491">
    <property type="term" value="F:oxidoreductase activity"/>
    <property type="evidence" value="ECO:0007669"/>
    <property type="project" value="InterPro"/>
</dbReference>
<proteinExistence type="predicted"/>
<feature type="domain" description="Nitroreductase" evidence="1">
    <location>
        <begin position="14"/>
        <end position="56"/>
    </location>
</feature>
<evidence type="ECO:0000313" key="3">
    <source>
        <dbReference type="Proteomes" id="UP000019491"/>
    </source>
</evidence>
<protein>
    <recommendedName>
        <fullName evidence="1">Nitroreductase domain-containing protein</fullName>
    </recommendedName>
</protein>